<dbReference type="Proteomes" id="UP000180235">
    <property type="component" value="Chromosome"/>
</dbReference>
<dbReference type="AlphaFoldDB" id="A0A1J0AGD8"/>
<dbReference type="GO" id="GO:0016705">
    <property type="term" value="F:oxidoreductase activity, acting on paired donors, with incorporation or reduction of molecular oxygen"/>
    <property type="evidence" value="ECO:0007669"/>
    <property type="project" value="UniProtKB-ARBA"/>
</dbReference>
<dbReference type="PANTHER" id="PTHR21266">
    <property type="entry name" value="IRON-SULFUR DOMAIN CONTAINING PROTEIN"/>
    <property type="match status" value="1"/>
</dbReference>
<organism evidence="6 7">
    <name type="scientific">Gloeomargarita lithophora Alchichica-D10</name>
    <dbReference type="NCBI Taxonomy" id="1188229"/>
    <lineage>
        <taxon>Bacteria</taxon>
        <taxon>Bacillati</taxon>
        <taxon>Cyanobacteriota</taxon>
        <taxon>Cyanophyceae</taxon>
        <taxon>Gloeomargaritales</taxon>
        <taxon>Gloeomargaritaceae</taxon>
        <taxon>Gloeomargarita</taxon>
    </lineage>
</organism>
<dbReference type="InterPro" id="IPR017941">
    <property type="entry name" value="Rieske_2Fe-2S"/>
</dbReference>
<keyword evidence="2" id="KW-0479">Metal-binding</keyword>
<accession>A0A1J0AGD8</accession>
<proteinExistence type="predicted"/>
<evidence type="ECO:0000256" key="2">
    <source>
        <dbReference type="ARBA" id="ARBA00022723"/>
    </source>
</evidence>
<dbReference type="KEGG" id="glt:GlitD10_2667"/>
<keyword evidence="4" id="KW-0411">Iron-sulfur</keyword>
<name>A0A1J0AGD8_9CYAN</name>
<dbReference type="STRING" id="1188229.GlitD10_2667"/>
<evidence type="ECO:0000256" key="3">
    <source>
        <dbReference type="ARBA" id="ARBA00023004"/>
    </source>
</evidence>
<protein>
    <submittedName>
        <fullName evidence="6">Rieske (2Fe-2S) domain-containing protein</fullName>
    </submittedName>
</protein>
<dbReference type="GO" id="GO:0004497">
    <property type="term" value="F:monooxygenase activity"/>
    <property type="evidence" value="ECO:0007669"/>
    <property type="project" value="UniProtKB-ARBA"/>
</dbReference>
<dbReference type="InterPro" id="IPR036922">
    <property type="entry name" value="Rieske_2Fe-2S_sf"/>
</dbReference>
<dbReference type="PROSITE" id="PS51296">
    <property type="entry name" value="RIESKE"/>
    <property type="match status" value="1"/>
</dbReference>
<evidence type="ECO:0000256" key="4">
    <source>
        <dbReference type="ARBA" id="ARBA00023014"/>
    </source>
</evidence>
<dbReference type="EMBL" id="CP017675">
    <property type="protein sequence ID" value="APB35009.1"/>
    <property type="molecule type" value="Genomic_DNA"/>
</dbReference>
<dbReference type="Gene3D" id="2.102.10.10">
    <property type="entry name" value="Rieske [2Fe-2S] iron-sulphur domain"/>
    <property type="match status" value="1"/>
</dbReference>
<dbReference type="PANTHER" id="PTHR21266:SF57">
    <property type="entry name" value="3-CHLOROBENZOATE-3,4-DIOXYGENASE"/>
    <property type="match status" value="1"/>
</dbReference>
<dbReference type="Pfam" id="PF00355">
    <property type="entry name" value="Rieske"/>
    <property type="match status" value="1"/>
</dbReference>
<sequence length="355" mass="41534">MEPLAGVPRPELLRSAAVNLNHWYAVALSTELGHKPLAIQIWYQDIVLFRNPQNQVQALENRCPHRSVKLSSGYVQGNDIVCVYHGWSFDGTGHCTAIPYLNERQKLPPCRIRSYPVQERHGFIWLFPGDPAQAPHHQPLDLPEWAHLNYVVSVAPMDFQAHFSFLIENLMDMYHGHLHRNFQPWGQAVLHKKSRSLDWIEAEYHAECYFRIDRPWSVFQLFIPRLRRGFLTSLVVRYEYPHWHSWLGNDFRLYCLIIPVSTTQTRAYLIHTVSLGAFQDLHRLPIWFRRWVKNRCFNAAKGFLQGLIREDVLMMEQEQQAHLENPQARGLEVNPVVGSVQKLIDQQAQIHKTKD</sequence>
<keyword evidence="7" id="KW-1185">Reference proteome</keyword>
<keyword evidence="1" id="KW-0001">2Fe-2S</keyword>
<dbReference type="RefSeq" id="WP_071455364.1">
    <property type="nucleotide sequence ID" value="NZ_CP017675.1"/>
</dbReference>
<evidence type="ECO:0000313" key="7">
    <source>
        <dbReference type="Proteomes" id="UP000180235"/>
    </source>
</evidence>
<evidence type="ECO:0000256" key="1">
    <source>
        <dbReference type="ARBA" id="ARBA00022714"/>
    </source>
</evidence>
<evidence type="ECO:0000313" key="6">
    <source>
        <dbReference type="EMBL" id="APB35009.1"/>
    </source>
</evidence>
<dbReference type="SUPFAM" id="SSF55961">
    <property type="entry name" value="Bet v1-like"/>
    <property type="match status" value="1"/>
</dbReference>
<dbReference type="GO" id="GO:0051537">
    <property type="term" value="F:2 iron, 2 sulfur cluster binding"/>
    <property type="evidence" value="ECO:0007669"/>
    <property type="project" value="UniProtKB-KW"/>
</dbReference>
<keyword evidence="3" id="KW-0408">Iron</keyword>
<reference evidence="6 7" key="1">
    <citation type="submission" date="2016-10" db="EMBL/GenBank/DDBJ databases">
        <title>Description of Gloeomargarita lithophora gen. nov., sp. nov., a thylakoid-bearing basal-branching cyanobacterium with intracellular carbonates, and proposal for Gloeomargaritales ord. nov.</title>
        <authorList>
            <person name="Moreira D."/>
            <person name="Tavera R."/>
            <person name="Benzerara K."/>
            <person name="Skouri-Panet F."/>
            <person name="Couradeau E."/>
            <person name="Gerard E."/>
            <person name="Loussert C."/>
            <person name="Novelo E."/>
            <person name="Zivanovic Y."/>
            <person name="Lopez-Garcia P."/>
        </authorList>
    </citation>
    <scope>NUCLEOTIDE SEQUENCE [LARGE SCALE GENOMIC DNA]</scope>
    <source>
        <strain evidence="6 7">D10</strain>
    </source>
</reference>
<dbReference type="InterPro" id="IPR050584">
    <property type="entry name" value="Cholesterol_7-desaturase"/>
</dbReference>
<gene>
    <name evidence="6" type="ORF">GlitD10_2667</name>
</gene>
<dbReference type="GO" id="GO:0046872">
    <property type="term" value="F:metal ion binding"/>
    <property type="evidence" value="ECO:0007669"/>
    <property type="project" value="UniProtKB-KW"/>
</dbReference>
<dbReference type="SUPFAM" id="SSF50022">
    <property type="entry name" value="ISP domain"/>
    <property type="match status" value="1"/>
</dbReference>
<evidence type="ECO:0000259" key="5">
    <source>
        <dbReference type="PROSITE" id="PS51296"/>
    </source>
</evidence>
<dbReference type="OrthoDB" id="477744at2"/>
<feature type="domain" description="Rieske" evidence="5">
    <location>
        <begin position="23"/>
        <end position="126"/>
    </location>
</feature>